<dbReference type="EMBL" id="CP044543">
    <property type="protein sequence ID" value="QFI74757.1"/>
    <property type="molecule type" value="Genomic_DNA"/>
</dbReference>
<name>A0A5P6P8N9_9BRAD</name>
<gene>
    <name evidence="1" type="ORF">F8237_21500</name>
</gene>
<accession>A0A5P6P8N9</accession>
<dbReference type="OrthoDB" id="8266134at2"/>
<organism evidence="1 2">
    <name type="scientific">Bradyrhizobium betae</name>
    <dbReference type="NCBI Taxonomy" id="244734"/>
    <lineage>
        <taxon>Bacteria</taxon>
        <taxon>Pseudomonadati</taxon>
        <taxon>Pseudomonadota</taxon>
        <taxon>Alphaproteobacteria</taxon>
        <taxon>Hyphomicrobiales</taxon>
        <taxon>Nitrobacteraceae</taxon>
        <taxon>Bradyrhizobium</taxon>
    </lineage>
</organism>
<protein>
    <submittedName>
        <fullName evidence="1">Uncharacterized protein</fullName>
    </submittedName>
</protein>
<evidence type="ECO:0000313" key="2">
    <source>
        <dbReference type="Proteomes" id="UP000325641"/>
    </source>
</evidence>
<proteinExistence type="predicted"/>
<dbReference type="Proteomes" id="UP000325641">
    <property type="component" value="Chromosome"/>
</dbReference>
<evidence type="ECO:0000313" key="1">
    <source>
        <dbReference type="EMBL" id="QFI74757.1"/>
    </source>
</evidence>
<dbReference type="AlphaFoldDB" id="A0A5P6P8N9"/>
<sequence length="78" mass="8529">MTQASVRPGLDYAALTPLISPHEQINLLLLDALQKLADAGEVDAACRIAGKACAILRRGAPKDERRFNALLHRLVRKL</sequence>
<dbReference type="KEGG" id="bbet:F8237_21500"/>
<dbReference type="RefSeq" id="WP_151647702.1">
    <property type="nucleotide sequence ID" value="NZ_CP044543.1"/>
</dbReference>
<reference evidence="2" key="1">
    <citation type="submission" date="2019-10" db="EMBL/GenBank/DDBJ databases">
        <title>Complete Genome Sequence of Bradyrhizobium betae type strain PL7HG1T.</title>
        <authorList>
            <person name="Bromfield E.S.P."/>
            <person name="Cloutier S."/>
        </authorList>
    </citation>
    <scope>NUCLEOTIDE SEQUENCE [LARGE SCALE GENOMIC DNA]</scope>
    <source>
        <strain evidence="2">PL7HG1</strain>
    </source>
</reference>